<evidence type="ECO:0000256" key="1">
    <source>
        <dbReference type="SAM" id="Phobius"/>
    </source>
</evidence>
<feature type="transmembrane region" description="Helical" evidence="1">
    <location>
        <begin position="56"/>
        <end position="79"/>
    </location>
</feature>
<reference evidence="2" key="1">
    <citation type="submission" date="2019-04" db="EMBL/GenBank/DDBJ databases">
        <title>Evolution of Biomass-Degrading Anaerobic Consortia Revealed by Metagenomics.</title>
        <authorList>
            <person name="Peng X."/>
        </authorList>
    </citation>
    <scope>NUCLEOTIDE SEQUENCE</scope>
    <source>
        <strain evidence="2">SIG311</strain>
    </source>
</reference>
<keyword evidence="1" id="KW-0812">Transmembrane</keyword>
<feature type="transmembrane region" description="Helical" evidence="1">
    <location>
        <begin position="7"/>
        <end position="25"/>
    </location>
</feature>
<feature type="transmembrane region" description="Helical" evidence="1">
    <location>
        <begin position="85"/>
        <end position="109"/>
    </location>
</feature>
<name>A0A927YLI3_9FIRM</name>
<dbReference type="EMBL" id="SVER01000017">
    <property type="protein sequence ID" value="MBE5919680.1"/>
    <property type="molecule type" value="Genomic_DNA"/>
</dbReference>
<keyword evidence="1" id="KW-0472">Membrane</keyword>
<gene>
    <name evidence="2" type="ORF">E7272_07520</name>
</gene>
<evidence type="ECO:0000313" key="3">
    <source>
        <dbReference type="Proteomes" id="UP000766246"/>
    </source>
</evidence>
<accession>A0A927YLI3</accession>
<comment type="caution">
    <text evidence="2">The sequence shown here is derived from an EMBL/GenBank/DDBJ whole genome shotgun (WGS) entry which is preliminary data.</text>
</comment>
<protein>
    <submittedName>
        <fullName evidence="2">Uncharacterized protein</fullName>
    </submittedName>
</protein>
<dbReference type="AlphaFoldDB" id="A0A927YLI3"/>
<proteinExistence type="predicted"/>
<dbReference type="Proteomes" id="UP000766246">
    <property type="component" value="Unassembled WGS sequence"/>
</dbReference>
<keyword evidence="1" id="KW-1133">Transmembrane helix</keyword>
<organism evidence="2 3">
    <name type="scientific">Pseudobutyrivibrio ruminis</name>
    <dbReference type="NCBI Taxonomy" id="46206"/>
    <lineage>
        <taxon>Bacteria</taxon>
        <taxon>Bacillati</taxon>
        <taxon>Bacillota</taxon>
        <taxon>Clostridia</taxon>
        <taxon>Lachnospirales</taxon>
        <taxon>Lachnospiraceae</taxon>
        <taxon>Pseudobutyrivibrio</taxon>
    </lineage>
</organism>
<sequence>MLDKKTIFAVIEMLFIAVTVGLILFSPTLSLITAIVLYLQNTITCLKALDDESEPVLIIVNFVTLIADAILVLCCIGAYNDIEVLTYVVRYCSLICYFRSFFIMMNLIFVRAKPLIKREHDENVTDADTKDD</sequence>
<evidence type="ECO:0000313" key="2">
    <source>
        <dbReference type="EMBL" id="MBE5919680.1"/>
    </source>
</evidence>